<protein>
    <submittedName>
        <fullName evidence="3">Uncharacterized protein</fullName>
    </submittedName>
</protein>
<dbReference type="KEGG" id="sphu:SPPYR_2793"/>
<keyword evidence="2" id="KW-0472">Membrane</keyword>
<feature type="region of interest" description="Disordered" evidence="1">
    <location>
        <begin position="137"/>
        <end position="162"/>
    </location>
</feature>
<dbReference type="AlphaFoldDB" id="A0A1Y5PV58"/>
<gene>
    <name evidence="3" type="ORF">SPPYR_2793</name>
</gene>
<reference evidence="3" key="1">
    <citation type="submission" date="2016-03" db="EMBL/GenBank/DDBJ databases">
        <authorList>
            <person name="Ploux O."/>
        </authorList>
    </citation>
    <scope>NUCLEOTIDE SEQUENCE</scope>
    <source>
        <strain evidence="3">UC10</strain>
    </source>
</reference>
<organism evidence="3">
    <name type="scientific">uncultured Sphingopyxis sp</name>
    <dbReference type="NCBI Taxonomy" id="310581"/>
    <lineage>
        <taxon>Bacteria</taxon>
        <taxon>Pseudomonadati</taxon>
        <taxon>Pseudomonadota</taxon>
        <taxon>Alphaproteobacteria</taxon>
        <taxon>Sphingomonadales</taxon>
        <taxon>Sphingomonadaceae</taxon>
        <taxon>Sphingopyxis</taxon>
        <taxon>environmental samples</taxon>
    </lineage>
</organism>
<keyword evidence="2" id="KW-0812">Transmembrane</keyword>
<feature type="transmembrane region" description="Helical" evidence="2">
    <location>
        <begin position="86"/>
        <end position="109"/>
    </location>
</feature>
<accession>A0A1Y5PV58</accession>
<evidence type="ECO:0000256" key="1">
    <source>
        <dbReference type="SAM" id="MobiDB-lite"/>
    </source>
</evidence>
<proteinExistence type="predicted"/>
<keyword evidence="2" id="KW-1133">Transmembrane helix</keyword>
<feature type="transmembrane region" description="Helical" evidence="2">
    <location>
        <begin position="41"/>
        <end position="66"/>
    </location>
</feature>
<evidence type="ECO:0000256" key="2">
    <source>
        <dbReference type="SAM" id="Phobius"/>
    </source>
</evidence>
<dbReference type="EMBL" id="LT598653">
    <property type="protein sequence ID" value="SBV33913.1"/>
    <property type="molecule type" value="Genomic_DNA"/>
</dbReference>
<feature type="compositionally biased region" description="Basic and acidic residues" evidence="1">
    <location>
        <begin position="137"/>
        <end position="151"/>
    </location>
</feature>
<name>A0A1Y5PV58_9SPHN</name>
<sequence>MISQDGPAGRWIWDDMEEASENRVKAAATELLRALQPAIPAVIGAAALTFLFAALMPFSWVAAISWNLYLDRLSDLFVPPIGNGGRLALALGMSAVAAVIAGLVALLIARPEAAGLTALRNPFRRAAEVAEDDDEPVLTRRRVDLHPDDPPRPPIRAGRDLPAGGLGAVGSASIYEPAEFDPWRGGAAVEAFEQQEDEEAEDELVLADLAPEEDFGDDAPWLQPAEMTALPPSPDPADTSLGAMVARFEAGLARRRQDAVAKAAIPAATDLAAEDEPEVDFALEAALSTLQRMTRQSAG</sequence>
<evidence type="ECO:0000313" key="3">
    <source>
        <dbReference type="EMBL" id="SBV33913.1"/>
    </source>
</evidence>